<accession>A0A6P1MAK4</accession>
<dbReference type="PROSITE" id="PS00092">
    <property type="entry name" value="N6_MTASE"/>
    <property type="match status" value="1"/>
</dbReference>
<evidence type="ECO:0000256" key="1">
    <source>
        <dbReference type="ARBA" id="ARBA00022603"/>
    </source>
</evidence>
<keyword evidence="1 3" id="KW-0489">Methyltransferase</keyword>
<dbReference type="Proteomes" id="UP000464954">
    <property type="component" value="Chromosome"/>
</dbReference>
<dbReference type="RefSeq" id="WP_160628766.1">
    <property type="nucleotide sequence ID" value="NZ_CP047593.1"/>
</dbReference>
<dbReference type="GO" id="GO:0052913">
    <property type="term" value="F:16S rRNA (guanine(966)-N(2))-methyltransferase activity"/>
    <property type="evidence" value="ECO:0007669"/>
    <property type="project" value="UniProtKB-EC"/>
</dbReference>
<protein>
    <submittedName>
        <fullName evidence="3">16S rRNA (Guanine(966)-N(2))-methyltransferase RsmD</fullName>
        <ecNumber evidence="3">2.1.1.171</ecNumber>
    </submittedName>
</protein>
<keyword evidence="2 3" id="KW-0808">Transferase</keyword>
<organism evidence="3 4">
    <name type="scientific">Tichowtungia aerotolerans</name>
    <dbReference type="NCBI Taxonomy" id="2697043"/>
    <lineage>
        <taxon>Bacteria</taxon>
        <taxon>Pseudomonadati</taxon>
        <taxon>Kiritimatiellota</taxon>
        <taxon>Tichowtungiia</taxon>
        <taxon>Tichowtungiales</taxon>
        <taxon>Tichowtungiaceae</taxon>
        <taxon>Tichowtungia</taxon>
    </lineage>
</organism>
<dbReference type="Gene3D" id="3.40.50.150">
    <property type="entry name" value="Vaccinia Virus protein VP39"/>
    <property type="match status" value="1"/>
</dbReference>
<dbReference type="GO" id="GO:0003676">
    <property type="term" value="F:nucleic acid binding"/>
    <property type="evidence" value="ECO:0007669"/>
    <property type="project" value="InterPro"/>
</dbReference>
<reference evidence="3 4" key="1">
    <citation type="submission" date="2020-01" db="EMBL/GenBank/DDBJ databases">
        <title>Ponticoccus aerotolerans gen. nov., sp. nov., an anaerobic bacterium and proposal of Ponticoccusceae fam. nov., Ponticoccusles ord. nov. and Ponticoccuse classis nov. in the phylum Kiritimatiellaeota.</title>
        <authorList>
            <person name="Zhou L.Y."/>
            <person name="Du Z.J."/>
        </authorList>
    </citation>
    <scope>NUCLEOTIDE SEQUENCE [LARGE SCALE GENOMIC DNA]</scope>
    <source>
        <strain evidence="3 4">S-5007</strain>
    </source>
</reference>
<dbReference type="Pfam" id="PF03602">
    <property type="entry name" value="Cons_hypoth95"/>
    <property type="match status" value="1"/>
</dbReference>
<dbReference type="InterPro" id="IPR029063">
    <property type="entry name" value="SAM-dependent_MTases_sf"/>
</dbReference>
<dbReference type="PANTHER" id="PTHR43542:SF1">
    <property type="entry name" value="METHYLTRANSFERASE"/>
    <property type="match status" value="1"/>
</dbReference>
<sequence>MRITSGILKGRQFKVPKVGVRPTTERTREAVFSSLVAHVPGARVLDLFSGAGGLGLEAWSRGAAGVTAVEKNSNAWNILQKNFQCLEQPDLGTFEVVRADVYAYLKRAYASYDLIFADPPYDDVDLPRLLDAVGDVLAPDGLLVFEMRSRDPYSLPPEWTSLREKKYGSTKVLFLERK</sequence>
<dbReference type="NCBIfam" id="TIGR00095">
    <property type="entry name" value="16S rRNA (guanine(966)-N(2))-methyltransferase RsmD"/>
    <property type="match status" value="1"/>
</dbReference>
<proteinExistence type="predicted"/>
<dbReference type="InterPro" id="IPR004398">
    <property type="entry name" value="RNA_MeTrfase_RsmD"/>
</dbReference>
<dbReference type="PANTHER" id="PTHR43542">
    <property type="entry name" value="METHYLTRANSFERASE"/>
    <property type="match status" value="1"/>
</dbReference>
<dbReference type="SUPFAM" id="SSF53335">
    <property type="entry name" value="S-adenosyl-L-methionine-dependent methyltransferases"/>
    <property type="match status" value="1"/>
</dbReference>
<evidence type="ECO:0000313" key="3">
    <source>
        <dbReference type="EMBL" id="QHI69584.1"/>
    </source>
</evidence>
<keyword evidence="4" id="KW-1185">Reference proteome</keyword>
<dbReference type="CDD" id="cd02440">
    <property type="entry name" value="AdoMet_MTases"/>
    <property type="match status" value="1"/>
</dbReference>
<dbReference type="PIRSF" id="PIRSF004553">
    <property type="entry name" value="CHP00095"/>
    <property type="match status" value="1"/>
</dbReference>
<name>A0A6P1MAK4_9BACT</name>
<dbReference type="EC" id="2.1.1.171" evidence="3"/>
<dbReference type="KEGG" id="taer:GT409_08980"/>
<gene>
    <name evidence="3" type="primary">rsmD</name>
    <name evidence="3" type="ORF">GT409_08980</name>
</gene>
<evidence type="ECO:0000256" key="2">
    <source>
        <dbReference type="ARBA" id="ARBA00022679"/>
    </source>
</evidence>
<dbReference type="EMBL" id="CP047593">
    <property type="protein sequence ID" value="QHI69584.1"/>
    <property type="molecule type" value="Genomic_DNA"/>
</dbReference>
<evidence type="ECO:0000313" key="4">
    <source>
        <dbReference type="Proteomes" id="UP000464954"/>
    </source>
</evidence>
<dbReference type="AlphaFoldDB" id="A0A6P1MAK4"/>
<dbReference type="InterPro" id="IPR002052">
    <property type="entry name" value="DNA_methylase_N6_adenine_CS"/>
</dbReference>